<organism evidence="8 9">
    <name type="scientific">Hansschlegelia quercus</name>
    <dbReference type="NCBI Taxonomy" id="2528245"/>
    <lineage>
        <taxon>Bacteria</taxon>
        <taxon>Pseudomonadati</taxon>
        <taxon>Pseudomonadota</taxon>
        <taxon>Alphaproteobacteria</taxon>
        <taxon>Hyphomicrobiales</taxon>
        <taxon>Methylopilaceae</taxon>
        <taxon>Hansschlegelia</taxon>
    </lineage>
</organism>
<dbReference type="EMBL" id="SIUB01000006">
    <property type="protein sequence ID" value="TBN51747.1"/>
    <property type="molecule type" value="Genomic_DNA"/>
</dbReference>
<keyword evidence="4" id="KW-0274">FAD</keyword>
<dbReference type="GO" id="GO:0005737">
    <property type="term" value="C:cytoplasm"/>
    <property type="evidence" value="ECO:0007669"/>
    <property type="project" value="TreeGrafter"/>
</dbReference>
<dbReference type="InterPro" id="IPR037069">
    <property type="entry name" value="AcylCoA_DH/ox_N_sf"/>
</dbReference>
<dbReference type="Proteomes" id="UP000291613">
    <property type="component" value="Unassembled WGS sequence"/>
</dbReference>
<dbReference type="GO" id="GO:0003995">
    <property type="term" value="F:acyl-CoA dehydrogenase activity"/>
    <property type="evidence" value="ECO:0007669"/>
    <property type="project" value="TreeGrafter"/>
</dbReference>
<dbReference type="Pfam" id="PF02771">
    <property type="entry name" value="Acyl-CoA_dh_N"/>
    <property type="match status" value="1"/>
</dbReference>
<dbReference type="GO" id="GO:0033539">
    <property type="term" value="P:fatty acid beta-oxidation using acyl-CoA dehydrogenase"/>
    <property type="evidence" value="ECO:0007669"/>
    <property type="project" value="TreeGrafter"/>
</dbReference>
<evidence type="ECO:0000313" key="8">
    <source>
        <dbReference type="EMBL" id="TBN51747.1"/>
    </source>
</evidence>
<reference evidence="8 9" key="1">
    <citation type="submission" date="2019-02" db="EMBL/GenBank/DDBJ databases">
        <title>Hansschlegelia quercus sp. nov., a novel methylotrophic bacterium from buds of oak (Quercus robur L.).</title>
        <authorList>
            <person name="Agafonova N.V."/>
            <person name="Kaparullina E.N."/>
            <person name="Grouzdev D.S."/>
            <person name="Doronina N.V."/>
        </authorList>
    </citation>
    <scope>NUCLEOTIDE SEQUENCE [LARGE SCALE GENOMIC DNA]</scope>
    <source>
        <strain evidence="8 9">Dub</strain>
    </source>
</reference>
<evidence type="ECO:0000259" key="7">
    <source>
        <dbReference type="Pfam" id="PF02771"/>
    </source>
</evidence>
<keyword evidence="3" id="KW-0285">Flavoprotein</keyword>
<evidence type="ECO:0000256" key="5">
    <source>
        <dbReference type="ARBA" id="ARBA00023002"/>
    </source>
</evidence>
<evidence type="ECO:0000256" key="4">
    <source>
        <dbReference type="ARBA" id="ARBA00022827"/>
    </source>
</evidence>
<keyword evidence="5" id="KW-0560">Oxidoreductase</keyword>
<dbReference type="AlphaFoldDB" id="A0A4Q9GFK5"/>
<dbReference type="InterPro" id="IPR013786">
    <property type="entry name" value="AcylCoA_DH/ox_N"/>
</dbReference>
<evidence type="ECO:0000256" key="2">
    <source>
        <dbReference type="ARBA" id="ARBA00009347"/>
    </source>
</evidence>
<feature type="domain" description="Acyl-CoA dehydrogenase/oxidase C-terminal" evidence="6">
    <location>
        <begin position="209"/>
        <end position="332"/>
    </location>
</feature>
<dbReference type="InterPro" id="IPR009075">
    <property type="entry name" value="AcylCo_DH/oxidase_C"/>
</dbReference>
<dbReference type="PANTHER" id="PTHR48083:SF37">
    <property type="entry name" value="DEHYDROGENASE, PUTATIVE-RELATED"/>
    <property type="match status" value="1"/>
</dbReference>
<gene>
    <name evidence="8" type="ORF">EYR15_12590</name>
</gene>
<evidence type="ECO:0000256" key="3">
    <source>
        <dbReference type="ARBA" id="ARBA00022630"/>
    </source>
</evidence>
<dbReference type="SUPFAM" id="SSF47203">
    <property type="entry name" value="Acyl-CoA dehydrogenase C-terminal domain-like"/>
    <property type="match status" value="1"/>
</dbReference>
<keyword evidence="9" id="KW-1185">Reference proteome</keyword>
<dbReference type="OrthoDB" id="2986495at2"/>
<accession>A0A4Q9GFK5</accession>
<dbReference type="GO" id="GO:0050660">
    <property type="term" value="F:flavin adenine dinucleotide binding"/>
    <property type="evidence" value="ECO:0007669"/>
    <property type="project" value="InterPro"/>
</dbReference>
<proteinExistence type="inferred from homology"/>
<dbReference type="Gene3D" id="2.40.110.10">
    <property type="entry name" value="Butyryl-CoA Dehydrogenase, subunit A, domain 2"/>
    <property type="match status" value="1"/>
</dbReference>
<evidence type="ECO:0000256" key="1">
    <source>
        <dbReference type="ARBA" id="ARBA00001974"/>
    </source>
</evidence>
<dbReference type="InterPro" id="IPR009100">
    <property type="entry name" value="AcylCoA_DH/oxidase_NM_dom_sf"/>
</dbReference>
<dbReference type="Gene3D" id="1.20.140.10">
    <property type="entry name" value="Butyryl-CoA Dehydrogenase, subunit A, domain 3"/>
    <property type="match status" value="1"/>
</dbReference>
<dbReference type="Gene3D" id="1.10.540.10">
    <property type="entry name" value="Acyl-CoA dehydrogenase/oxidase, N-terminal domain"/>
    <property type="match status" value="1"/>
</dbReference>
<dbReference type="SUPFAM" id="SSF56645">
    <property type="entry name" value="Acyl-CoA dehydrogenase NM domain-like"/>
    <property type="match status" value="1"/>
</dbReference>
<evidence type="ECO:0000259" key="6">
    <source>
        <dbReference type="Pfam" id="PF00441"/>
    </source>
</evidence>
<feature type="domain" description="Acyl-CoA dehydrogenase/oxidase N-terminal" evidence="7">
    <location>
        <begin position="16"/>
        <end position="98"/>
    </location>
</feature>
<comment type="similarity">
    <text evidence="2">Belongs to the acyl-CoA dehydrogenase family.</text>
</comment>
<protein>
    <submittedName>
        <fullName evidence="8">Acyl-CoA dehydrogenase</fullName>
    </submittedName>
</protein>
<comment type="cofactor">
    <cofactor evidence="1">
        <name>FAD</name>
        <dbReference type="ChEBI" id="CHEBI:57692"/>
    </cofactor>
</comment>
<dbReference type="Pfam" id="PF00441">
    <property type="entry name" value="Acyl-CoA_dh_1"/>
    <property type="match status" value="1"/>
</dbReference>
<evidence type="ECO:0000313" key="9">
    <source>
        <dbReference type="Proteomes" id="UP000291613"/>
    </source>
</evidence>
<dbReference type="RefSeq" id="WP_131003910.1">
    <property type="nucleotide sequence ID" value="NZ_JBHSZR010000001.1"/>
</dbReference>
<dbReference type="InterPro" id="IPR036250">
    <property type="entry name" value="AcylCo_DH-like_C"/>
</dbReference>
<sequence>MLPDDGETKRLAALTAAIAADASARDADGGFPRNAFAQLNDAGLLAAPPIGSGEALRLLRLLAAVGRGDLSVGRIYEGHVNALLLIQTYGDPKQRERYRGLAAGGAVFGVWNTDAPDDPLRLDPDGNLLGKKNFASGVDGLSHAIVTVTQNGARRMIVTPVAGRPVDRSWWRPLGMRASGSHVVDLNGVTVEPGWMLGGADDYVAQPWFSGGAIRFLAVQVGGMHAVFDAAVAHLRQTDRAKDPHQAHRLARLGVGLETGYLWLRKAAEAWDQAVVAKDAAGTHLMATANGARVAVEAAALALLEDAERGVGAAGMIAPHSLERLIRDMRTYLRQPNPDGAATAFGAAIADGRWIPNARHGAAG</sequence>
<name>A0A4Q9GFK5_9HYPH</name>
<comment type="caution">
    <text evidence="8">The sequence shown here is derived from an EMBL/GenBank/DDBJ whole genome shotgun (WGS) entry which is preliminary data.</text>
</comment>
<dbReference type="PANTHER" id="PTHR48083">
    <property type="entry name" value="MEDIUM-CHAIN SPECIFIC ACYL-COA DEHYDROGENASE, MITOCHONDRIAL-RELATED"/>
    <property type="match status" value="1"/>
</dbReference>
<dbReference type="InterPro" id="IPR050741">
    <property type="entry name" value="Acyl-CoA_dehydrogenase"/>
</dbReference>
<dbReference type="InterPro" id="IPR046373">
    <property type="entry name" value="Acyl-CoA_Oxase/DH_mid-dom_sf"/>
</dbReference>